<reference evidence="2" key="1">
    <citation type="submission" date="2020-10" db="EMBL/GenBank/DDBJ databases">
        <authorList>
            <person name="Kikuchi T."/>
        </authorList>
    </citation>
    <scope>NUCLEOTIDE SEQUENCE</scope>
    <source>
        <strain evidence="2">NKZ352</strain>
    </source>
</reference>
<proteinExistence type="predicted"/>
<dbReference type="AlphaFoldDB" id="A0A8S1HWY1"/>
<dbReference type="EMBL" id="CAJGYM010000225">
    <property type="protein sequence ID" value="CAD6200007.1"/>
    <property type="molecule type" value="Genomic_DNA"/>
</dbReference>
<accession>A0A8S1HWY1</accession>
<feature type="compositionally biased region" description="Low complexity" evidence="1">
    <location>
        <begin position="64"/>
        <end position="75"/>
    </location>
</feature>
<protein>
    <submittedName>
        <fullName evidence="2">Uncharacterized protein</fullName>
    </submittedName>
</protein>
<comment type="caution">
    <text evidence="2">The sequence shown here is derived from an EMBL/GenBank/DDBJ whole genome shotgun (WGS) entry which is preliminary data.</text>
</comment>
<sequence>MRSAGGGGRRGEPPPPLSQREEALIQPGASRAAVSQLLFEVQVKPTGGSGGERGPAFPTDALQRGRPAATRQTTTAPPLSFASIVTNDSRVLFSSLSMVLEGVST</sequence>
<organism evidence="2 3">
    <name type="scientific">Caenorhabditis auriculariae</name>
    <dbReference type="NCBI Taxonomy" id="2777116"/>
    <lineage>
        <taxon>Eukaryota</taxon>
        <taxon>Metazoa</taxon>
        <taxon>Ecdysozoa</taxon>
        <taxon>Nematoda</taxon>
        <taxon>Chromadorea</taxon>
        <taxon>Rhabditida</taxon>
        <taxon>Rhabditina</taxon>
        <taxon>Rhabditomorpha</taxon>
        <taxon>Rhabditoidea</taxon>
        <taxon>Rhabditidae</taxon>
        <taxon>Peloderinae</taxon>
        <taxon>Caenorhabditis</taxon>
    </lineage>
</organism>
<keyword evidence="3" id="KW-1185">Reference proteome</keyword>
<feature type="region of interest" description="Disordered" evidence="1">
    <location>
        <begin position="1"/>
        <end position="20"/>
    </location>
</feature>
<feature type="region of interest" description="Disordered" evidence="1">
    <location>
        <begin position="44"/>
        <end position="75"/>
    </location>
</feature>
<gene>
    <name evidence="2" type="ORF">CAUJ_LOCUS15906</name>
</gene>
<evidence type="ECO:0000256" key="1">
    <source>
        <dbReference type="SAM" id="MobiDB-lite"/>
    </source>
</evidence>
<dbReference type="Proteomes" id="UP000835052">
    <property type="component" value="Unassembled WGS sequence"/>
</dbReference>
<name>A0A8S1HWY1_9PELO</name>
<evidence type="ECO:0000313" key="3">
    <source>
        <dbReference type="Proteomes" id="UP000835052"/>
    </source>
</evidence>
<evidence type="ECO:0000313" key="2">
    <source>
        <dbReference type="EMBL" id="CAD6200007.1"/>
    </source>
</evidence>